<name>A0A6G1DM03_9ORYZ</name>
<dbReference type="OrthoDB" id="682912at2759"/>
<evidence type="ECO:0000313" key="11">
    <source>
        <dbReference type="Proteomes" id="UP000479710"/>
    </source>
</evidence>
<evidence type="ECO:0000256" key="5">
    <source>
        <dbReference type="ARBA" id="ARBA00022777"/>
    </source>
</evidence>
<evidence type="ECO:0000256" key="3">
    <source>
        <dbReference type="ARBA" id="ARBA00022679"/>
    </source>
</evidence>
<evidence type="ECO:0000256" key="1">
    <source>
        <dbReference type="ARBA" id="ARBA00012513"/>
    </source>
</evidence>
<evidence type="ECO:0000313" key="10">
    <source>
        <dbReference type="EMBL" id="KAF0913124.1"/>
    </source>
</evidence>
<keyword evidence="11" id="KW-1185">Reference proteome</keyword>
<keyword evidence="4" id="KW-0547">Nucleotide-binding</keyword>
<dbReference type="InterPro" id="IPR032675">
    <property type="entry name" value="LRR_dom_sf"/>
</dbReference>
<keyword evidence="2" id="KW-0723">Serine/threonine-protein kinase</keyword>
<dbReference type="PANTHER" id="PTHR48005">
    <property type="entry name" value="LEUCINE RICH REPEAT KINASE 2"/>
    <property type="match status" value="1"/>
</dbReference>
<dbReference type="EMBL" id="SPHZ02000006">
    <property type="protein sequence ID" value="KAF0913124.1"/>
    <property type="molecule type" value="Genomic_DNA"/>
</dbReference>
<evidence type="ECO:0000256" key="9">
    <source>
        <dbReference type="SAM" id="MobiDB-lite"/>
    </source>
</evidence>
<feature type="compositionally biased region" description="Pro residues" evidence="9">
    <location>
        <begin position="39"/>
        <end position="51"/>
    </location>
</feature>
<evidence type="ECO:0000256" key="4">
    <source>
        <dbReference type="ARBA" id="ARBA00022741"/>
    </source>
</evidence>
<evidence type="ECO:0000256" key="2">
    <source>
        <dbReference type="ARBA" id="ARBA00022527"/>
    </source>
</evidence>
<accession>A0A6G1DM03</accession>
<dbReference type="SUPFAM" id="SSF52058">
    <property type="entry name" value="L domain-like"/>
    <property type="match status" value="1"/>
</dbReference>
<feature type="region of interest" description="Disordered" evidence="9">
    <location>
        <begin position="1"/>
        <end position="51"/>
    </location>
</feature>
<dbReference type="EC" id="2.7.11.1" evidence="1"/>
<dbReference type="PANTHER" id="PTHR48005:SF13">
    <property type="entry name" value="SERINE_THREONINE-PROTEIN KINASE DDB_G0278509-RELATED"/>
    <property type="match status" value="1"/>
</dbReference>
<dbReference type="Gene3D" id="3.80.10.10">
    <property type="entry name" value="Ribonuclease Inhibitor"/>
    <property type="match status" value="1"/>
</dbReference>
<dbReference type="InterPro" id="IPR051420">
    <property type="entry name" value="Ser_Thr_Kinases_DiverseReg"/>
</dbReference>
<dbReference type="AlphaFoldDB" id="A0A6G1DM03"/>
<evidence type="ECO:0000256" key="7">
    <source>
        <dbReference type="ARBA" id="ARBA00047899"/>
    </source>
</evidence>
<keyword evidence="3" id="KW-0808">Transferase</keyword>
<comment type="catalytic activity">
    <reaction evidence="7">
        <text>L-threonyl-[protein] + ATP = O-phospho-L-threonyl-[protein] + ADP + H(+)</text>
        <dbReference type="Rhea" id="RHEA:46608"/>
        <dbReference type="Rhea" id="RHEA-COMP:11060"/>
        <dbReference type="Rhea" id="RHEA-COMP:11605"/>
        <dbReference type="ChEBI" id="CHEBI:15378"/>
        <dbReference type="ChEBI" id="CHEBI:30013"/>
        <dbReference type="ChEBI" id="CHEBI:30616"/>
        <dbReference type="ChEBI" id="CHEBI:61977"/>
        <dbReference type="ChEBI" id="CHEBI:456216"/>
        <dbReference type="EC" id="2.7.11.1"/>
    </reaction>
</comment>
<protein>
    <recommendedName>
        <fullName evidence="1">non-specific serine/threonine protein kinase</fullName>
        <ecNumber evidence="1">2.7.11.1</ecNumber>
    </recommendedName>
</protein>
<evidence type="ECO:0000256" key="6">
    <source>
        <dbReference type="ARBA" id="ARBA00022840"/>
    </source>
</evidence>
<gene>
    <name evidence="10" type="ORF">E2562_020259</name>
</gene>
<evidence type="ECO:0000256" key="8">
    <source>
        <dbReference type="ARBA" id="ARBA00048679"/>
    </source>
</evidence>
<sequence length="227" mass="24485">MSNTSGLRIESSNRQQDQRRIGSNQSTCLSPCSSSSSFSPPPVPLGARPPCPRTLRRLPPYTAHVTSISASRPGLAGHLLGADFSSLTFLSELDLSFNLLSGDLPILPLPLRHLTTLDFRSNVFLHIPDGFFAAFPALEAFFLDDNEVPIGKIPADVSGCSGLRSFSANNFFGNATLFPALESLSLARNQLCCSISSLFGQNNEIKFLDMSGQLHEGDNAKLTSNVR</sequence>
<keyword evidence="6" id="KW-0067">ATP-binding</keyword>
<dbReference type="GO" id="GO:0005524">
    <property type="term" value="F:ATP binding"/>
    <property type="evidence" value="ECO:0007669"/>
    <property type="project" value="UniProtKB-KW"/>
</dbReference>
<organism evidence="10 11">
    <name type="scientific">Oryza meyeriana var. granulata</name>
    <dbReference type="NCBI Taxonomy" id="110450"/>
    <lineage>
        <taxon>Eukaryota</taxon>
        <taxon>Viridiplantae</taxon>
        <taxon>Streptophyta</taxon>
        <taxon>Embryophyta</taxon>
        <taxon>Tracheophyta</taxon>
        <taxon>Spermatophyta</taxon>
        <taxon>Magnoliopsida</taxon>
        <taxon>Liliopsida</taxon>
        <taxon>Poales</taxon>
        <taxon>Poaceae</taxon>
        <taxon>BOP clade</taxon>
        <taxon>Oryzoideae</taxon>
        <taxon>Oryzeae</taxon>
        <taxon>Oryzinae</taxon>
        <taxon>Oryza</taxon>
        <taxon>Oryza meyeriana</taxon>
    </lineage>
</organism>
<dbReference type="GO" id="GO:0004674">
    <property type="term" value="F:protein serine/threonine kinase activity"/>
    <property type="evidence" value="ECO:0007669"/>
    <property type="project" value="UniProtKB-KW"/>
</dbReference>
<dbReference type="Proteomes" id="UP000479710">
    <property type="component" value="Unassembled WGS sequence"/>
</dbReference>
<comment type="catalytic activity">
    <reaction evidence="8">
        <text>L-seryl-[protein] + ATP = O-phospho-L-seryl-[protein] + ADP + H(+)</text>
        <dbReference type="Rhea" id="RHEA:17989"/>
        <dbReference type="Rhea" id="RHEA-COMP:9863"/>
        <dbReference type="Rhea" id="RHEA-COMP:11604"/>
        <dbReference type="ChEBI" id="CHEBI:15378"/>
        <dbReference type="ChEBI" id="CHEBI:29999"/>
        <dbReference type="ChEBI" id="CHEBI:30616"/>
        <dbReference type="ChEBI" id="CHEBI:83421"/>
        <dbReference type="ChEBI" id="CHEBI:456216"/>
        <dbReference type="EC" id="2.7.11.1"/>
    </reaction>
</comment>
<proteinExistence type="predicted"/>
<reference evidence="10 11" key="1">
    <citation type="submission" date="2019-11" db="EMBL/GenBank/DDBJ databases">
        <title>Whole genome sequence of Oryza granulata.</title>
        <authorList>
            <person name="Li W."/>
        </authorList>
    </citation>
    <scope>NUCLEOTIDE SEQUENCE [LARGE SCALE GENOMIC DNA]</scope>
    <source>
        <strain evidence="11">cv. Menghai</strain>
        <tissue evidence="10">Leaf</tissue>
    </source>
</reference>
<comment type="caution">
    <text evidence="10">The sequence shown here is derived from an EMBL/GenBank/DDBJ whole genome shotgun (WGS) entry which is preliminary data.</text>
</comment>
<feature type="compositionally biased region" description="Polar residues" evidence="9">
    <location>
        <begin position="1"/>
        <end position="29"/>
    </location>
</feature>
<keyword evidence="5" id="KW-0418">Kinase</keyword>